<gene>
    <name evidence="2" type="ORF">QE152_g1981</name>
</gene>
<evidence type="ECO:0000313" key="2">
    <source>
        <dbReference type="EMBL" id="KAK9753445.1"/>
    </source>
</evidence>
<organism evidence="2 3">
    <name type="scientific">Popillia japonica</name>
    <name type="common">Japanese beetle</name>
    <dbReference type="NCBI Taxonomy" id="7064"/>
    <lineage>
        <taxon>Eukaryota</taxon>
        <taxon>Metazoa</taxon>
        <taxon>Ecdysozoa</taxon>
        <taxon>Arthropoda</taxon>
        <taxon>Hexapoda</taxon>
        <taxon>Insecta</taxon>
        <taxon>Pterygota</taxon>
        <taxon>Neoptera</taxon>
        <taxon>Endopterygota</taxon>
        <taxon>Coleoptera</taxon>
        <taxon>Polyphaga</taxon>
        <taxon>Scarabaeiformia</taxon>
        <taxon>Scarabaeidae</taxon>
        <taxon>Rutelinae</taxon>
        <taxon>Popillia</taxon>
    </lineage>
</organism>
<dbReference type="AlphaFoldDB" id="A0AAW1N4M3"/>
<proteinExistence type="predicted"/>
<accession>A0AAW1N4M3</accession>
<name>A0AAW1N4M3_POPJA</name>
<comment type="caution">
    <text evidence="2">The sequence shown here is derived from an EMBL/GenBank/DDBJ whole genome shotgun (WGS) entry which is preliminary data.</text>
</comment>
<feature type="region of interest" description="Disordered" evidence="1">
    <location>
        <begin position="94"/>
        <end position="121"/>
    </location>
</feature>
<evidence type="ECO:0000256" key="1">
    <source>
        <dbReference type="SAM" id="MobiDB-lite"/>
    </source>
</evidence>
<sequence>MLPVIDKAMVKPLLELLPHFLKRLLGNALALLHYSTPNIMNILRMGFLHYCLCRNSAYRTASEGSAEGVAVIAGIPPIELQVKERVEVYNGTARKGSGSYSRNSAYRTASEGAGRSIQRNGEEYRTPYSKVATKVGLREIWALDLATDSQHTKMAAQKTGRS</sequence>
<keyword evidence="3" id="KW-1185">Reference proteome</keyword>
<reference evidence="2 3" key="1">
    <citation type="journal article" date="2024" name="BMC Genomics">
        <title>De novo assembly and annotation of Popillia japonica's genome with initial clues to its potential as an invasive pest.</title>
        <authorList>
            <person name="Cucini C."/>
            <person name="Boschi S."/>
            <person name="Funari R."/>
            <person name="Cardaioli E."/>
            <person name="Iannotti N."/>
            <person name="Marturano G."/>
            <person name="Paoli F."/>
            <person name="Bruttini M."/>
            <person name="Carapelli A."/>
            <person name="Frati F."/>
            <person name="Nardi F."/>
        </authorList>
    </citation>
    <scope>NUCLEOTIDE SEQUENCE [LARGE SCALE GENOMIC DNA]</scope>
    <source>
        <strain evidence="2">DMR45628</strain>
    </source>
</reference>
<dbReference type="EMBL" id="JASPKY010000013">
    <property type="protein sequence ID" value="KAK9753445.1"/>
    <property type="molecule type" value="Genomic_DNA"/>
</dbReference>
<feature type="compositionally biased region" description="Polar residues" evidence="1">
    <location>
        <begin position="98"/>
        <end position="107"/>
    </location>
</feature>
<protein>
    <submittedName>
        <fullName evidence="2">Uncharacterized protein</fullName>
    </submittedName>
</protein>
<evidence type="ECO:0000313" key="3">
    <source>
        <dbReference type="Proteomes" id="UP001458880"/>
    </source>
</evidence>
<dbReference type="Proteomes" id="UP001458880">
    <property type="component" value="Unassembled WGS sequence"/>
</dbReference>